<reference evidence="1" key="1">
    <citation type="submission" date="2021-05" db="EMBL/GenBank/DDBJ databases">
        <authorList>
            <person name="Scholz U."/>
            <person name="Mascher M."/>
            <person name="Fiebig A."/>
        </authorList>
    </citation>
    <scope>NUCLEOTIDE SEQUENCE [LARGE SCALE GENOMIC DNA]</scope>
</reference>
<keyword evidence="2" id="KW-1185">Reference proteome</keyword>
<evidence type="ECO:0000313" key="2">
    <source>
        <dbReference type="Proteomes" id="UP001732700"/>
    </source>
</evidence>
<sequence length="154" mass="16771">MGSNEPLGKPIEVESLEKPIDLEGGETNGEGFVQGEIPINLGVQGLGATTPSPSVSTNNKKRKRVLSDEDAVQVNMSNALRDVAGAINNTCHTETHPDLCKTVMDLTNFDMDERLAILDYLMEHKGKGLKLMKMEADVREASLKRIIAKNPDLV</sequence>
<dbReference type="EnsemblPlants" id="AVESA.00010b.r2.1DG0189380.1">
    <property type="protein sequence ID" value="AVESA.00010b.r2.1DG0189380.1.CDS.1"/>
    <property type="gene ID" value="AVESA.00010b.r2.1DG0189380"/>
</dbReference>
<organism evidence="1 2">
    <name type="scientific">Avena sativa</name>
    <name type="common">Oat</name>
    <dbReference type="NCBI Taxonomy" id="4498"/>
    <lineage>
        <taxon>Eukaryota</taxon>
        <taxon>Viridiplantae</taxon>
        <taxon>Streptophyta</taxon>
        <taxon>Embryophyta</taxon>
        <taxon>Tracheophyta</taxon>
        <taxon>Spermatophyta</taxon>
        <taxon>Magnoliopsida</taxon>
        <taxon>Liliopsida</taxon>
        <taxon>Poales</taxon>
        <taxon>Poaceae</taxon>
        <taxon>BOP clade</taxon>
        <taxon>Pooideae</taxon>
        <taxon>Poodae</taxon>
        <taxon>Poeae</taxon>
        <taxon>Poeae Chloroplast Group 1 (Aveneae type)</taxon>
        <taxon>Aveninae</taxon>
        <taxon>Avena</taxon>
    </lineage>
</organism>
<dbReference type="Proteomes" id="UP001732700">
    <property type="component" value="Chromosome 1D"/>
</dbReference>
<protein>
    <submittedName>
        <fullName evidence="1">Uncharacterized protein</fullName>
    </submittedName>
</protein>
<accession>A0ACD5U6M6</accession>
<reference evidence="1" key="2">
    <citation type="submission" date="2025-09" db="UniProtKB">
        <authorList>
            <consortium name="EnsemblPlants"/>
        </authorList>
    </citation>
    <scope>IDENTIFICATION</scope>
</reference>
<proteinExistence type="predicted"/>
<evidence type="ECO:0000313" key="1">
    <source>
        <dbReference type="EnsemblPlants" id="AVESA.00010b.r2.1DG0189380.1.CDS.1"/>
    </source>
</evidence>
<name>A0ACD5U6M6_AVESA</name>